<dbReference type="EMBL" id="JBFXLS010000082">
    <property type="protein sequence ID" value="KAL2818700.1"/>
    <property type="molecule type" value="Genomic_DNA"/>
</dbReference>
<evidence type="ECO:0008006" key="4">
    <source>
        <dbReference type="Google" id="ProtNLM"/>
    </source>
</evidence>
<dbReference type="PANTHER" id="PTHR21540">
    <property type="entry name" value="RING FINGER AND SWIM DOMAIN-CONTAINING PROTEIN 2"/>
    <property type="match status" value="1"/>
</dbReference>
<protein>
    <recommendedName>
        <fullName evidence="4">RING-type domain-containing protein</fullName>
    </recommendedName>
</protein>
<feature type="region of interest" description="Disordered" evidence="1">
    <location>
        <begin position="145"/>
        <end position="386"/>
    </location>
</feature>
<name>A0ABR4HTI0_9EURO</name>
<feature type="compositionally biased region" description="Basic and acidic residues" evidence="1">
    <location>
        <begin position="324"/>
        <end position="337"/>
    </location>
</feature>
<feature type="compositionally biased region" description="Polar residues" evidence="1">
    <location>
        <begin position="225"/>
        <end position="236"/>
    </location>
</feature>
<feature type="compositionally biased region" description="Acidic residues" evidence="1">
    <location>
        <begin position="351"/>
        <end position="364"/>
    </location>
</feature>
<feature type="compositionally biased region" description="Acidic residues" evidence="1">
    <location>
        <begin position="375"/>
        <end position="384"/>
    </location>
</feature>
<reference evidence="2 3" key="1">
    <citation type="submission" date="2024-07" db="EMBL/GenBank/DDBJ databases">
        <title>Section-level genome sequencing and comparative genomics of Aspergillus sections Usti and Cavernicolus.</title>
        <authorList>
            <consortium name="Lawrence Berkeley National Laboratory"/>
            <person name="Nybo J.L."/>
            <person name="Vesth T.C."/>
            <person name="Theobald S."/>
            <person name="Frisvad J.C."/>
            <person name="Larsen T.O."/>
            <person name="Kjaerboelling I."/>
            <person name="Rothschild-Mancinelli K."/>
            <person name="Lyhne E.K."/>
            <person name="Kogle M.E."/>
            <person name="Barry K."/>
            <person name="Clum A."/>
            <person name="Na H."/>
            <person name="Ledsgaard L."/>
            <person name="Lin J."/>
            <person name="Lipzen A."/>
            <person name="Kuo A."/>
            <person name="Riley R."/>
            <person name="Mondo S."/>
            <person name="LaButti K."/>
            <person name="Haridas S."/>
            <person name="Pangalinan J."/>
            <person name="Salamov A.A."/>
            <person name="Simmons B.A."/>
            <person name="Magnuson J.K."/>
            <person name="Chen J."/>
            <person name="Drula E."/>
            <person name="Henrissat B."/>
            <person name="Wiebenga A."/>
            <person name="Lubbers R.J."/>
            <person name="Gomes A.C."/>
            <person name="Makela M.R."/>
            <person name="Stajich J."/>
            <person name="Grigoriev I.V."/>
            <person name="Mortensen U.H."/>
            <person name="De vries R.P."/>
            <person name="Baker S.E."/>
            <person name="Andersen M.R."/>
        </authorList>
    </citation>
    <scope>NUCLEOTIDE SEQUENCE [LARGE SCALE GENOMIC DNA]</scope>
    <source>
        <strain evidence="2 3">CBS 600.67</strain>
    </source>
</reference>
<dbReference type="SUPFAM" id="SSF57850">
    <property type="entry name" value="RING/U-box"/>
    <property type="match status" value="1"/>
</dbReference>
<dbReference type="CDD" id="cd16448">
    <property type="entry name" value="RING-H2"/>
    <property type="match status" value="1"/>
</dbReference>
<dbReference type="Gene3D" id="3.30.40.10">
    <property type="entry name" value="Zinc/RING finger domain, C3HC4 (zinc finger)"/>
    <property type="match status" value="1"/>
</dbReference>
<feature type="compositionally biased region" description="Polar residues" evidence="1">
    <location>
        <begin position="250"/>
        <end position="301"/>
    </location>
</feature>
<evidence type="ECO:0000313" key="2">
    <source>
        <dbReference type="EMBL" id="KAL2818700.1"/>
    </source>
</evidence>
<dbReference type="InterPro" id="IPR039903">
    <property type="entry name" value="Zswim2"/>
</dbReference>
<comment type="caution">
    <text evidence="2">The sequence shown here is derived from an EMBL/GenBank/DDBJ whole genome shotgun (WGS) entry which is preliminary data.</text>
</comment>
<feature type="compositionally biased region" description="Polar residues" evidence="1">
    <location>
        <begin position="172"/>
        <end position="182"/>
    </location>
</feature>
<gene>
    <name evidence="2" type="ORF">BDW59DRAFT_165363</name>
</gene>
<dbReference type="PANTHER" id="PTHR21540:SF0">
    <property type="entry name" value="PHD FAMILY PROTEIN"/>
    <property type="match status" value="1"/>
</dbReference>
<organism evidence="2 3">
    <name type="scientific">Aspergillus cavernicola</name>
    <dbReference type="NCBI Taxonomy" id="176166"/>
    <lineage>
        <taxon>Eukaryota</taxon>
        <taxon>Fungi</taxon>
        <taxon>Dikarya</taxon>
        <taxon>Ascomycota</taxon>
        <taxon>Pezizomycotina</taxon>
        <taxon>Eurotiomycetes</taxon>
        <taxon>Eurotiomycetidae</taxon>
        <taxon>Eurotiales</taxon>
        <taxon>Aspergillaceae</taxon>
        <taxon>Aspergillus</taxon>
        <taxon>Aspergillus subgen. Nidulantes</taxon>
    </lineage>
</organism>
<dbReference type="Proteomes" id="UP001610335">
    <property type="component" value="Unassembled WGS sequence"/>
</dbReference>
<feature type="compositionally biased region" description="Polar residues" evidence="1">
    <location>
        <begin position="150"/>
        <end position="161"/>
    </location>
</feature>
<dbReference type="InterPro" id="IPR013083">
    <property type="entry name" value="Znf_RING/FYVE/PHD"/>
</dbReference>
<evidence type="ECO:0000256" key="1">
    <source>
        <dbReference type="SAM" id="MobiDB-lite"/>
    </source>
</evidence>
<sequence>MAPRYSRTQTPPPPHLSEILELEPEKEPWCAGYAPSQGRRCKARTNARGRREAMALLDEGTDDLYASLCIDDILEDLAPHVLCTRFHQNQAFELVARWKKQVQSYLRPRTAQTSGRQLSRAMYPYSGRGLDAVAFQRVYDALDQGRRSQRVSSMPTPSLDSTIYGAARRISSMPTTTGNRPSAETPRRVAEMPSTPRIRTEARITSTEPTQSPRQTTPAPVLDSRVTTPSTAQILPSPSPTPVQAGLDTASHTAQTLSPRQTNPVSGQAQEADTIASTQPTISVPAPTSNSRLNTASSARSINMRHPRLVDIRTTPRTTSLHSHSNDAPRRHTDRDCSICLISLLEPPPGPDDEVGDTDHEAEEDNKNDQRNLSDDEEEQEEETLYLPEGPELSWCKARCGINYHKACIDKWLATSAHAACPTCRRIWRY</sequence>
<evidence type="ECO:0000313" key="3">
    <source>
        <dbReference type="Proteomes" id="UP001610335"/>
    </source>
</evidence>
<accession>A0ABR4HTI0</accession>
<feature type="compositionally biased region" description="Polar residues" evidence="1">
    <location>
        <begin position="203"/>
        <end position="218"/>
    </location>
</feature>
<keyword evidence="3" id="KW-1185">Reference proteome</keyword>
<proteinExistence type="predicted"/>
<feature type="compositionally biased region" description="Basic and acidic residues" evidence="1">
    <location>
        <begin position="365"/>
        <end position="374"/>
    </location>
</feature>